<feature type="domain" description="Protein kinase" evidence="6">
    <location>
        <begin position="62"/>
        <end position="322"/>
    </location>
</feature>
<evidence type="ECO:0000256" key="3">
    <source>
        <dbReference type="ARBA" id="ARBA00022741"/>
    </source>
</evidence>
<dbReference type="PROSITE" id="PS00108">
    <property type="entry name" value="PROTEIN_KINASE_ST"/>
    <property type="match status" value="1"/>
</dbReference>
<dbReference type="PANTHER" id="PTHR24353:SF153">
    <property type="entry name" value="CAMP-DEPENDENT PROTEIN KINASE CATALYTIC SUBUNIT 1"/>
    <property type="match status" value="1"/>
</dbReference>
<dbReference type="AlphaFoldDB" id="A0AAJ6VWB9"/>
<keyword evidence="2" id="KW-0808">Transferase</keyword>
<evidence type="ECO:0000313" key="7">
    <source>
        <dbReference type="Proteomes" id="UP000694867"/>
    </source>
</evidence>
<dbReference type="GO" id="GO:0005952">
    <property type="term" value="C:cAMP-dependent protein kinase complex"/>
    <property type="evidence" value="ECO:0007669"/>
    <property type="project" value="TreeGrafter"/>
</dbReference>
<evidence type="ECO:0000256" key="4">
    <source>
        <dbReference type="ARBA" id="ARBA00022777"/>
    </source>
</evidence>
<keyword evidence="4" id="KW-0418">Kinase</keyword>
<dbReference type="GO" id="GO:0005634">
    <property type="term" value="C:nucleus"/>
    <property type="evidence" value="ECO:0007669"/>
    <property type="project" value="TreeGrafter"/>
</dbReference>
<dbReference type="PANTHER" id="PTHR24353">
    <property type="entry name" value="CYCLIC NUCLEOTIDE-DEPENDENT PROTEIN KINASE"/>
    <property type="match status" value="1"/>
</dbReference>
<dbReference type="RefSeq" id="XP_003741341.1">
    <property type="nucleotide sequence ID" value="XM_003741293.1"/>
</dbReference>
<dbReference type="Gene3D" id="3.30.200.20">
    <property type="entry name" value="Phosphorylase Kinase, domain 1"/>
    <property type="match status" value="1"/>
</dbReference>
<dbReference type="GO" id="GO:0005524">
    <property type="term" value="F:ATP binding"/>
    <property type="evidence" value="ECO:0007669"/>
    <property type="project" value="UniProtKB-KW"/>
</dbReference>
<evidence type="ECO:0000256" key="1">
    <source>
        <dbReference type="ARBA" id="ARBA00022527"/>
    </source>
</evidence>
<gene>
    <name evidence="8" type="primary">LOC100898927</name>
</gene>
<dbReference type="GO" id="GO:0004691">
    <property type="term" value="F:cAMP-dependent protein kinase activity"/>
    <property type="evidence" value="ECO:0007669"/>
    <property type="project" value="TreeGrafter"/>
</dbReference>
<dbReference type="KEGG" id="goe:100898927"/>
<name>A0AAJ6VWB9_9ACAR</name>
<evidence type="ECO:0000259" key="6">
    <source>
        <dbReference type="PROSITE" id="PS50011"/>
    </source>
</evidence>
<evidence type="ECO:0000256" key="5">
    <source>
        <dbReference type="ARBA" id="ARBA00022840"/>
    </source>
</evidence>
<proteinExistence type="predicted"/>
<accession>A0AAJ6VWB9</accession>
<keyword evidence="7" id="KW-1185">Reference proteome</keyword>
<reference evidence="8" key="1">
    <citation type="submission" date="2025-08" db="UniProtKB">
        <authorList>
            <consortium name="RefSeq"/>
        </authorList>
    </citation>
    <scope>IDENTIFICATION</scope>
</reference>
<keyword evidence="5" id="KW-0067">ATP-binding</keyword>
<dbReference type="SMART" id="SM00220">
    <property type="entry name" value="S_TKc"/>
    <property type="match status" value="1"/>
</dbReference>
<evidence type="ECO:0000313" key="8">
    <source>
        <dbReference type="RefSeq" id="XP_003741341.1"/>
    </source>
</evidence>
<dbReference type="GO" id="GO:0005829">
    <property type="term" value="C:cytosol"/>
    <property type="evidence" value="ECO:0007669"/>
    <property type="project" value="TreeGrafter"/>
</dbReference>
<dbReference type="Proteomes" id="UP000694867">
    <property type="component" value="Unplaced"/>
</dbReference>
<dbReference type="InterPro" id="IPR008271">
    <property type="entry name" value="Ser/Thr_kinase_AS"/>
</dbReference>
<dbReference type="InterPro" id="IPR011009">
    <property type="entry name" value="Kinase-like_dom_sf"/>
</dbReference>
<dbReference type="CDD" id="cd05123">
    <property type="entry name" value="STKc_AGC"/>
    <property type="match status" value="1"/>
</dbReference>
<sequence length="370" mass="42963">MRDISARRLGKRFVNRIVFFFDPKKKKAYELKQYRKYLASADEEFQAKFAANALPKSELGKFVILGYVASGAFGTVLKARHETDTKPCAIKIQSKERAVKRHFPEGPIAEKKMQAALDSEFAVKALYGFQDPTNLYLVMEFAEYGDVRSQLIDKEGVLSEEAVKFFVAQIVLAFEYLHACKILYRDLKPENVMMFEDGYLKVGDFGLAKRSDGEKTSTYVGTIYYMAPEIVLREMYGVGVDWWALGVFTYVLFFKDYGLTNADWTDRQIHLAIVKHELEFSDSRTISEAAQNFIRGLMTKKVSSRLGTMERGIADIKEHAWFDLDFMQIYHKKAKIRIELSPRYIRPYDIFQIVPRVHREDIHRETFKEF</sequence>
<evidence type="ECO:0000256" key="2">
    <source>
        <dbReference type="ARBA" id="ARBA00022679"/>
    </source>
</evidence>
<dbReference type="SUPFAM" id="SSF56112">
    <property type="entry name" value="Protein kinase-like (PK-like)"/>
    <property type="match status" value="1"/>
</dbReference>
<organism evidence="7 8">
    <name type="scientific">Galendromus occidentalis</name>
    <name type="common">western predatory mite</name>
    <dbReference type="NCBI Taxonomy" id="34638"/>
    <lineage>
        <taxon>Eukaryota</taxon>
        <taxon>Metazoa</taxon>
        <taxon>Ecdysozoa</taxon>
        <taxon>Arthropoda</taxon>
        <taxon>Chelicerata</taxon>
        <taxon>Arachnida</taxon>
        <taxon>Acari</taxon>
        <taxon>Parasitiformes</taxon>
        <taxon>Mesostigmata</taxon>
        <taxon>Gamasina</taxon>
        <taxon>Phytoseioidea</taxon>
        <taxon>Phytoseiidae</taxon>
        <taxon>Typhlodrominae</taxon>
        <taxon>Galendromus</taxon>
    </lineage>
</organism>
<dbReference type="GeneID" id="100898927"/>
<dbReference type="InterPro" id="IPR045270">
    <property type="entry name" value="STKc_AGC"/>
</dbReference>
<dbReference type="Pfam" id="PF00069">
    <property type="entry name" value="Pkinase"/>
    <property type="match status" value="1"/>
</dbReference>
<protein>
    <submittedName>
        <fullName evidence="8">cAMP-dependent protein kinase catalytic subunit gamma-like</fullName>
    </submittedName>
</protein>
<dbReference type="PROSITE" id="PS50011">
    <property type="entry name" value="PROTEIN_KINASE_DOM"/>
    <property type="match status" value="1"/>
</dbReference>
<dbReference type="InterPro" id="IPR000719">
    <property type="entry name" value="Prot_kinase_dom"/>
</dbReference>
<keyword evidence="1" id="KW-0723">Serine/threonine-protein kinase</keyword>
<dbReference type="Gene3D" id="1.10.510.10">
    <property type="entry name" value="Transferase(Phosphotransferase) domain 1"/>
    <property type="match status" value="1"/>
</dbReference>
<keyword evidence="3" id="KW-0547">Nucleotide-binding</keyword>